<feature type="binding site" evidence="7">
    <location>
        <position position="101"/>
    </location>
    <ligand>
        <name>Mg(2+)</name>
        <dbReference type="ChEBI" id="CHEBI:18420"/>
        <label>1</label>
        <note>catalytic</note>
    </ligand>
</feature>
<accession>A0A263BT57</accession>
<evidence type="ECO:0000256" key="6">
    <source>
        <dbReference type="ARBA" id="ARBA00022842"/>
    </source>
</evidence>
<evidence type="ECO:0000256" key="2">
    <source>
        <dbReference type="ARBA" id="ARBA00001946"/>
    </source>
</evidence>
<organism evidence="9 10">
    <name type="scientific">Lottiidibacillus patelloidae</name>
    <dbReference type="NCBI Taxonomy" id="2670334"/>
    <lineage>
        <taxon>Bacteria</taxon>
        <taxon>Bacillati</taxon>
        <taxon>Bacillota</taxon>
        <taxon>Bacilli</taxon>
        <taxon>Bacillales</taxon>
        <taxon>Bacillaceae</taxon>
        <taxon>Lottiidibacillus</taxon>
    </lineage>
</organism>
<evidence type="ECO:0000313" key="10">
    <source>
        <dbReference type="Proteomes" id="UP000217083"/>
    </source>
</evidence>
<name>A0A263BT57_9BACI</name>
<evidence type="ECO:0000256" key="5">
    <source>
        <dbReference type="ARBA" id="ARBA00022801"/>
    </source>
</evidence>
<feature type="binding site" evidence="7">
    <location>
        <position position="99"/>
    </location>
    <ligand>
        <name>Mg(2+)</name>
        <dbReference type="ChEBI" id="CHEBI:18420"/>
        <label>1</label>
        <note>catalytic</note>
    </ligand>
</feature>
<dbReference type="EMBL" id="NPIA01000004">
    <property type="protein sequence ID" value="OZM56903.1"/>
    <property type="molecule type" value="Genomic_DNA"/>
</dbReference>
<dbReference type="InterPro" id="IPR020583">
    <property type="entry name" value="Inositol_monoP_metal-BS"/>
</dbReference>
<dbReference type="CDD" id="cd01639">
    <property type="entry name" value="IMPase"/>
    <property type="match status" value="1"/>
</dbReference>
<dbReference type="Gene3D" id="3.30.540.10">
    <property type="entry name" value="Fructose-1,6-Bisphosphatase, subunit A, domain 1"/>
    <property type="match status" value="1"/>
</dbReference>
<reference evidence="9 10" key="2">
    <citation type="submission" date="2017-09" db="EMBL/GenBank/DDBJ databases">
        <title>Bacillus patelloidae sp. nov., isolated from the intestinal tract of a marine limpet.</title>
        <authorList>
            <person name="Liu R."/>
            <person name="Dong C."/>
            <person name="Shao Z."/>
        </authorList>
    </citation>
    <scope>NUCLEOTIDE SEQUENCE [LARGE SCALE GENOMIC DNA]</scope>
    <source>
        <strain evidence="9 10">SA5d-4</strain>
    </source>
</reference>
<dbReference type="PROSITE" id="PS00630">
    <property type="entry name" value="IMP_2"/>
    <property type="match status" value="1"/>
</dbReference>
<evidence type="ECO:0000256" key="7">
    <source>
        <dbReference type="PIRSR" id="PIRSR600760-2"/>
    </source>
</evidence>
<protein>
    <recommendedName>
        <fullName evidence="8">Inositol-1-monophosphatase</fullName>
        <ecNumber evidence="8">3.1.3.25</ecNumber>
    </recommendedName>
</protein>
<dbReference type="EC" id="3.1.3.25" evidence="8"/>
<dbReference type="SUPFAM" id="SSF56655">
    <property type="entry name" value="Carbohydrate phosphatase"/>
    <property type="match status" value="1"/>
</dbReference>
<dbReference type="AlphaFoldDB" id="A0A263BT57"/>
<comment type="catalytic activity">
    <reaction evidence="1 8">
        <text>a myo-inositol phosphate + H2O = myo-inositol + phosphate</text>
        <dbReference type="Rhea" id="RHEA:24056"/>
        <dbReference type="ChEBI" id="CHEBI:15377"/>
        <dbReference type="ChEBI" id="CHEBI:17268"/>
        <dbReference type="ChEBI" id="CHEBI:43474"/>
        <dbReference type="ChEBI" id="CHEBI:84139"/>
        <dbReference type="EC" id="3.1.3.25"/>
    </reaction>
</comment>
<proteinExistence type="inferred from homology"/>
<dbReference type="InterPro" id="IPR020550">
    <property type="entry name" value="Inositol_monophosphatase_CS"/>
</dbReference>
<dbReference type="FunFam" id="3.30.540.10:FF:000004">
    <property type="entry name" value="Inositol-1-monophosphatase"/>
    <property type="match status" value="1"/>
</dbReference>
<dbReference type="GO" id="GO:0046854">
    <property type="term" value="P:phosphatidylinositol phosphate biosynthetic process"/>
    <property type="evidence" value="ECO:0007669"/>
    <property type="project" value="InterPro"/>
</dbReference>
<evidence type="ECO:0000256" key="8">
    <source>
        <dbReference type="RuleBase" id="RU364068"/>
    </source>
</evidence>
<reference evidence="10" key="1">
    <citation type="submission" date="2017-08" db="EMBL/GenBank/DDBJ databases">
        <authorList>
            <person name="Huang Z."/>
        </authorList>
    </citation>
    <scope>NUCLEOTIDE SEQUENCE [LARGE SCALE GENOMIC DNA]</scope>
    <source>
        <strain evidence="10">SA5d-4</strain>
    </source>
</reference>
<evidence type="ECO:0000313" key="9">
    <source>
        <dbReference type="EMBL" id="OZM56903.1"/>
    </source>
</evidence>
<keyword evidence="6 7" id="KW-0460">Magnesium</keyword>
<dbReference type="Pfam" id="PF00459">
    <property type="entry name" value="Inositol_P"/>
    <property type="match status" value="1"/>
</dbReference>
<gene>
    <name evidence="9" type="ORF">CIB95_09030</name>
</gene>
<keyword evidence="5 8" id="KW-0378">Hydrolase</keyword>
<dbReference type="PROSITE" id="PS00629">
    <property type="entry name" value="IMP_1"/>
    <property type="match status" value="1"/>
</dbReference>
<feature type="binding site" evidence="7">
    <location>
        <position position="81"/>
    </location>
    <ligand>
        <name>Mg(2+)</name>
        <dbReference type="ChEBI" id="CHEBI:18420"/>
        <label>1</label>
        <note>catalytic</note>
    </ligand>
</feature>
<keyword evidence="10" id="KW-1185">Reference proteome</keyword>
<dbReference type="Gene3D" id="3.40.190.80">
    <property type="match status" value="1"/>
</dbReference>
<dbReference type="GO" id="GO:0007165">
    <property type="term" value="P:signal transduction"/>
    <property type="evidence" value="ECO:0007669"/>
    <property type="project" value="TreeGrafter"/>
</dbReference>
<dbReference type="InterPro" id="IPR000760">
    <property type="entry name" value="Inositol_monophosphatase-like"/>
</dbReference>
<comment type="similarity">
    <text evidence="3 8">Belongs to the inositol monophosphatase superfamily.</text>
</comment>
<dbReference type="InterPro" id="IPR033942">
    <property type="entry name" value="IMPase"/>
</dbReference>
<evidence type="ECO:0000256" key="3">
    <source>
        <dbReference type="ARBA" id="ARBA00009759"/>
    </source>
</evidence>
<dbReference type="Proteomes" id="UP000217083">
    <property type="component" value="Unassembled WGS sequence"/>
</dbReference>
<dbReference type="PRINTS" id="PR00377">
    <property type="entry name" value="IMPHPHTASES"/>
</dbReference>
<dbReference type="PANTHER" id="PTHR20854:SF4">
    <property type="entry name" value="INOSITOL-1-MONOPHOSPHATASE-RELATED"/>
    <property type="match status" value="1"/>
</dbReference>
<dbReference type="GO" id="GO:0008934">
    <property type="term" value="F:inositol monophosphate 1-phosphatase activity"/>
    <property type="evidence" value="ECO:0007669"/>
    <property type="project" value="InterPro"/>
</dbReference>
<dbReference type="GO" id="GO:0046872">
    <property type="term" value="F:metal ion binding"/>
    <property type="evidence" value="ECO:0007669"/>
    <property type="project" value="UniProtKB-KW"/>
</dbReference>
<dbReference type="PANTHER" id="PTHR20854">
    <property type="entry name" value="INOSITOL MONOPHOSPHATASE"/>
    <property type="match status" value="1"/>
</dbReference>
<keyword evidence="4 7" id="KW-0479">Metal-binding</keyword>
<comment type="cofactor">
    <cofactor evidence="2 7 8">
        <name>Mg(2+)</name>
        <dbReference type="ChEBI" id="CHEBI:18420"/>
    </cofactor>
</comment>
<feature type="binding site" evidence="7">
    <location>
        <position position="102"/>
    </location>
    <ligand>
        <name>Mg(2+)</name>
        <dbReference type="ChEBI" id="CHEBI:18420"/>
        <label>1</label>
        <note>catalytic</note>
    </ligand>
</feature>
<dbReference type="GO" id="GO:0006020">
    <property type="term" value="P:inositol metabolic process"/>
    <property type="evidence" value="ECO:0007669"/>
    <property type="project" value="TreeGrafter"/>
</dbReference>
<evidence type="ECO:0000256" key="4">
    <source>
        <dbReference type="ARBA" id="ARBA00022723"/>
    </source>
</evidence>
<evidence type="ECO:0000256" key="1">
    <source>
        <dbReference type="ARBA" id="ARBA00001033"/>
    </source>
</evidence>
<comment type="caution">
    <text evidence="9">The sequence shown here is derived from an EMBL/GenBank/DDBJ whole genome shotgun (WGS) entry which is preliminary data.</text>
</comment>
<sequence>MLANRMKGEKQMTLDIDELGKFAADIVKEAGALLKELRTEPIKLEEKGDHANLVTFVDQEVEKFLVDNILEKYPDHGVVGEEGVFENVLTNFETEWVIDPIDGTTNFIHNFPFYGISVGIVHKGEGLIGVVYNPVTDELFYGQKGNGAYVNGDRLTISPEIQLSEALVATSMFWENIWTKDALHHSIIQLYKETRGVRMVGGAAITLCEIAKGTLNAYIVPMLSTWDYAGGVIILKEAGGSISQLSGSPVSFELGGSILAAHPSIHQELLNMYVDWID</sequence>
<feature type="binding site" evidence="7">
    <location>
        <position position="227"/>
    </location>
    <ligand>
        <name>Mg(2+)</name>
        <dbReference type="ChEBI" id="CHEBI:18420"/>
        <label>1</label>
        <note>catalytic</note>
    </ligand>
</feature>